<organism evidence="2 3">
    <name type="scientific">Brasilonema sennae CENA114</name>
    <dbReference type="NCBI Taxonomy" id="415709"/>
    <lineage>
        <taxon>Bacteria</taxon>
        <taxon>Bacillati</taxon>
        <taxon>Cyanobacteriota</taxon>
        <taxon>Cyanophyceae</taxon>
        <taxon>Nostocales</taxon>
        <taxon>Scytonemataceae</taxon>
        <taxon>Brasilonema</taxon>
        <taxon>Bromeliae group (in: Brasilonema)</taxon>
    </lineage>
</organism>
<evidence type="ECO:0000259" key="1">
    <source>
        <dbReference type="Pfam" id="PF13302"/>
    </source>
</evidence>
<dbReference type="InterPro" id="IPR016181">
    <property type="entry name" value="Acyl_CoA_acyltransferase"/>
</dbReference>
<dbReference type="InterPro" id="IPR000182">
    <property type="entry name" value="GNAT_dom"/>
</dbReference>
<evidence type="ECO:0000313" key="3">
    <source>
        <dbReference type="Proteomes" id="UP000503129"/>
    </source>
</evidence>
<dbReference type="Pfam" id="PF13302">
    <property type="entry name" value="Acetyltransf_3"/>
    <property type="match status" value="1"/>
</dbReference>
<keyword evidence="3" id="KW-1185">Reference proteome</keyword>
<proteinExistence type="predicted"/>
<dbReference type="Proteomes" id="UP000503129">
    <property type="component" value="Chromosome"/>
</dbReference>
<protein>
    <recommendedName>
        <fullName evidence="1">N-acetyltransferase domain-containing protein</fullName>
    </recommendedName>
</protein>
<gene>
    <name evidence="2" type="ORF">DP114_10870</name>
</gene>
<dbReference type="EMBL" id="CP030118">
    <property type="protein sequence ID" value="QDL08333.1"/>
    <property type="molecule type" value="Genomic_DNA"/>
</dbReference>
<dbReference type="KEGG" id="bsen:DP114_10870"/>
<sequence>MAIVAKDTGEFIKCCGIIYDPERSEPEIIYGFGQRWWGARLRQVVPAMLAYGLKQCGLRRVLATIAPENLASVRVVQEAGMVFDWEEIETDGYPSFVYFIEPKTPAPAVQTSSLCTSVITPNI</sequence>
<name>A0A856MB03_9CYAN</name>
<feature type="domain" description="N-acetyltransferase" evidence="1">
    <location>
        <begin position="2"/>
        <end position="82"/>
    </location>
</feature>
<evidence type="ECO:0000313" key="2">
    <source>
        <dbReference type="EMBL" id="QDL08333.1"/>
    </source>
</evidence>
<accession>A0A856MB03</accession>
<dbReference type="GO" id="GO:0016747">
    <property type="term" value="F:acyltransferase activity, transferring groups other than amino-acyl groups"/>
    <property type="evidence" value="ECO:0007669"/>
    <property type="project" value="InterPro"/>
</dbReference>
<dbReference type="SUPFAM" id="SSF55729">
    <property type="entry name" value="Acyl-CoA N-acyltransferases (Nat)"/>
    <property type="match status" value="1"/>
</dbReference>
<reference evidence="2 3" key="1">
    <citation type="submission" date="2018-06" db="EMBL/GenBank/DDBJ databases">
        <title>Comparative genomics of Brasilonema spp. strains.</title>
        <authorList>
            <person name="Alvarenga D.O."/>
            <person name="Fiore M.F."/>
            <person name="Varani A.M."/>
        </authorList>
    </citation>
    <scope>NUCLEOTIDE SEQUENCE [LARGE SCALE GENOMIC DNA]</scope>
    <source>
        <strain evidence="2 3">CENA114</strain>
    </source>
</reference>
<dbReference type="AlphaFoldDB" id="A0A856MB03"/>
<dbReference type="Gene3D" id="3.40.630.30">
    <property type="match status" value="1"/>
</dbReference>